<accession>W1NK55</accession>
<feature type="compositionally biased region" description="Basic and acidic residues" evidence="1">
    <location>
        <begin position="52"/>
        <end position="64"/>
    </location>
</feature>
<gene>
    <name evidence="2" type="ORF">AMTR_s00060p00169850</name>
</gene>
<evidence type="ECO:0000313" key="2">
    <source>
        <dbReference type="EMBL" id="ERM95908.1"/>
    </source>
</evidence>
<feature type="region of interest" description="Disordered" evidence="1">
    <location>
        <begin position="95"/>
        <end position="150"/>
    </location>
</feature>
<feature type="region of interest" description="Disordered" evidence="1">
    <location>
        <begin position="22"/>
        <end position="79"/>
    </location>
</feature>
<feature type="compositionally biased region" description="Basic residues" evidence="1">
    <location>
        <begin position="33"/>
        <end position="44"/>
    </location>
</feature>
<proteinExistence type="predicted"/>
<sequence>GLVAKSNGSVLFPRRWLIEKRGGGGSRCLSLKKLPRERGHRGRKGGIPAGQTKERELLEEENRKGGRGQSKAATFEKVQREKRWSVKKGIWVRIQREGGTGREGREKGGWKRGSRQKEKGVWGSEGNDSQEGETGDTWQRWVAGACDGKK</sequence>
<feature type="non-terminal residue" evidence="2">
    <location>
        <position position="1"/>
    </location>
</feature>
<dbReference type="AlphaFoldDB" id="W1NK55"/>
<dbReference type="Proteomes" id="UP000017836">
    <property type="component" value="Unassembled WGS sequence"/>
</dbReference>
<evidence type="ECO:0000256" key="1">
    <source>
        <dbReference type="SAM" id="MobiDB-lite"/>
    </source>
</evidence>
<evidence type="ECO:0000313" key="3">
    <source>
        <dbReference type="Proteomes" id="UP000017836"/>
    </source>
</evidence>
<reference evidence="3" key="1">
    <citation type="journal article" date="2013" name="Science">
        <title>The Amborella genome and the evolution of flowering plants.</title>
        <authorList>
            <consortium name="Amborella Genome Project"/>
        </authorList>
    </citation>
    <scope>NUCLEOTIDE SEQUENCE [LARGE SCALE GENOMIC DNA]</scope>
</reference>
<protein>
    <submittedName>
        <fullName evidence="2">Uncharacterized protein</fullName>
    </submittedName>
</protein>
<name>W1NK55_AMBTC</name>
<feature type="compositionally biased region" description="Basic and acidic residues" evidence="1">
    <location>
        <begin position="95"/>
        <end position="120"/>
    </location>
</feature>
<dbReference type="HOGENOM" id="CLU_1745238_0_0_1"/>
<dbReference type="Gramene" id="ERM95908">
    <property type="protein sequence ID" value="ERM95908"/>
    <property type="gene ID" value="AMTR_s00060p00169850"/>
</dbReference>
<dbReference type="EMBL" id="KI397373">
    <property type="protein sequence ID" value="ERM95908.1"/>
    <property type="molecule type" value="Genomic_DNA"/>
</dbReference>
<keyword evidence="3" id="KW-1185">Reference proteome</keyword>
<organism evidence="2 3">
    <name type="scientific">Amborella trichopoda</name>
    <dbReference type="NCBI Taxonomy" id="13333"/>
    <lineage>
        <taxon>Eukaryota</taxon>
        <taxon>Viridiplantae</taxon>
        <taxon>Streptophyta</taxon>
        <taxon>Embryophyta</taxon>
        <taxon>Tracheophyta</taxon>
        <taxon>Spermatophyta</taxon>
        <taxon>Magnoliopsida</taxon>
        <taxon>Amborellales</taxon>
        <taxon>Amborellaceae</taxon>
        <taxon>Amborella</taxon>
    </lineage>
</organism>